<dbReference type="GO" id="GO:0006508">
    <property type="term" value="P:proteolysis"/>
    <property type="evidence" value="ECO:0007669"/>
    <property type="project" value="InterPro"/>
</dbReference>
<protein>
    <submittedName>
        <fullName evidence="2">DUF2817 domain-containing protein</fullName>
    </submittedName>
</protein>
<dbReference type="Proteomes" id="UP000297609">
    <property type="component" value="Unassembled WGS sequence"/>
</dbReference>
<reference evidence="2" key="1">
    <citation type="journal article" date="2019" name="PLoS Negl. Trop. Dis.">
        <title>Revisiting the worldwide diversity of Leptospira species in the environment.</title>
        <authorList>
            <person name="Vincent A.T."/>
            <person name="Schiettekatte O."/>
            <person name="Bourhy P."/>
            <person name="Veyrier F.J."/>
            <person name="Picardeau M."/>
        </authorList>
    </citation>
    <scope>NUCLEOTIDE SEQUENCE [LARGE SCALE GENOMIC DNA]</scope>
    <source>
        <strain evidence="2">201702454</strain>
    </source>
</reference>
<dbReference type="InterPro" id="IPR000834">
    <property type="entry name" value="Peptidase_M14"/>
</dbReference>
<proteinExistence type="predicted"/>
<dbReference type="Gene3D" id="3.40.630.10">
    <property type="entry name" value="Zn peptidases"/>
    <property type="match status" value="1"/>
</dbReference>
<evidence type="ECO:0000313" key="3">
    <source>
        <dbReference type="Proteomes" id="UP000297609"/>
    </source>
</evidence>
<dbReference type="Pfam" id="PF00246">
    <property type="entry name" value="Peptidase_M14"/>
    <property type="match status" value="1"/>
</dbReference>
<comment type="caution">
    <text evidence="2">The sequence shown here is derived from an EMBL/GenBank/DDBJ whole genome shotgun (WGS) entry which is preliminary data.</text>
</comment>
<evidence type="ECO:0000313" key="2">
    <source>
        <dbReference type="EMBL" id="TGL48155.1"/>
    </source>
</evidence>
<evidence type="ECO:0000259" key="1">
    <source>
        <dbReference type="Pfam" id="PF00246"/>
    </source>
</evidence>
<keyword evidence="3" id="KW-1185">Reference proteome</keyword>
<dbReference type="OrthoDB" id="9779324at2"/>
<organism evidence="2 3">
    <name type="scientific">Leptospira kemamanensis</name>
    <dbReference type="NCBI Taxonomy" id="2484942"/>
    <lineage>
        <taxon>Bacteria</taxon>
        <taxon>Pseudomonadati</taxon>
        <taxon>Spirochaetota</taxon>
        <taxon>Spirochaetia</taxon>
        <taxon>Leptospirales</taxon>
        <taxon>Leptospiraceae</taxon>
        <taxon>Leptospira</taxon>
    </lineage>
</organism>
<dbReference type="GO" id="GO:0008270">
    <property type="term" value="F:zinc ion binding"/>
    <property type="evidence" value="ECO:0007669"/>
    <property type="project" value="InterPro"/>
</dbReference>
<dbReference type="SUPFAM" id="SSF53187">
    <property type="entry name" value="Zn-dependent exopeptidases"/>
    <property type="match status" value="1"/>
</dbReference>
<name>A0A4R9JMG9_9LEPT</name>
<feature type="domain" description="Peptidase M14" evidence="1">
    <location>
        <begin position="44"/>
        <end position="245"/>
    </location>
</feature>
<dbReference type="RefSeq" id="WP_135620805.1">
    <property type="nucleotide sequence ID" value="NZ_RQGG01000047.1"/>
</dbReference>
<dbReference type="EMBL" id="RQGG01000047">
    <property type="protein sequence ID" value="TGL48155.1"/>
    <property type="molecule type" value="Genomic_DNA"/>
</dbReference>
<dbReference type="AlphaFoldDB" id="A0A4R9JMG9"/>
<sequence>MLRGMKRLNRYENRILKIVKLGGKLVRLKQFGFSSKTEEGFRFPIYVLEIGKPKAIKKNLSGLVAGVHGLETIGIRVLLDFLDDLFVRKTSVLYNEIKNGELGIVCIPILNPGGVAMKRRSNPKGVDLMRNSGVEAVKVPFFFGGHKYSNFFPYFRGNVLQSESRVLDRFFYEYLLPAENEMIPVVDIHSGFGTVDHVWWPYASTHEPCADEPLFQKMAHHFTSSLNHYLYRFGPQSETYTTHGDLWDRLYDLFQNSKHPNSTQPKSRFLPLTLEIGTWSDIKIDPWKIFRKRGIFNPARESKQKSIISHRKFLCDVMRLAKQNSSELS</sequence>
<gene>
    <name evidence="2" type="ORF">EHQ59_16100</name>
</gene>
<accession>A0A4R9JMG9</accession>
<dbReference type="GO" id="GO:0004181">
    <property type="term" value="F:metallocarboxypeptidase activity"/>
    <property type="evidence" value="ECO:0007669"/>
    <property type="project" value="InterPro"/>
</dbReference>